<dbReference type="EMBL" id="CP144746">
    <property type="protein sequence ID" value="WVZ58261.1"/>
    <property type="molecule type" value="Genomic_DNA"/>
</dbReference>
<accession>A0AAQ3SP82</accession>
<sequence>MLTQGPLLGVTPDVHIHTFYYGLTPEAFEKVNITAGGSLLSRTSSEANKILSDICMACKSNKERKDDGVKEPKDHMAPTPATFEDQPPVKKTTVSYASDEEDYGSFAPQEETKSDYRSLASAKPLTEFEKMSWMPMEFADTLKCAGPLLIEDLVEEEELFPPKVPRRKGDDSQDTWECCRNYSKRRSQIVTSSLK</sequence>
<protein>
    <submittedName>
        <fullName evidence="2">Uncharacterized protein</fullName>
    </submittedName>
</protein>
<evidence type="ECO:0000256" key="1">
    <source>
        <dbReference type="SAM" id="MobiDB-lite"/>
    </source>
</evidence>
<keyword evidence="3" id="KW-1185">Reference proteome</keyword>
<gene>
    <name evidence="2" type="ORF">U9M48_008547</name>
</gene>
<proteinExistence type="predicted"/>
<feature type="compositionally biased region" description="Basic and acidic residues" evidence="1">
    <location>
        <begin position="62"/>
        <end position="76"/>
    </location>
</feature>
<evidence type="ECO:0000313" key="2">
    <source>
        <dbReference type="EMBL" id="WVZ58261.1"/>
    </source>
</evidence>
<evidence type="ECO:0000313" key="3">
    <source>
        <dbReference type="Proteomes" id="UP001341281"/>
    </source>
</evidence>
<dbReference type="Proteomes" id="UP001341281">
    <property type="component" value="Chromosome 02"/>
</dbReference>
<reference evidence="2 3" key="1">
    <citation type="submission" date="2024-02" db="EMBL/GenBank/DDBJ databases">
        <title>High-quality chromosome-scale genome assembly of Pensacola bahiagrass (Paspalum notatum Flugge var. saurae).</title>
        <authorList>
            <person name="Vega J.M."/>
            <person name="Podio M."/>
            <person name="Orjuela J."/>
            <person name="Siena L.A."/>
            <person name="Pessino S.C."/>
            <person name="Combes M.C."/>
            <person name="Mariac C."/>
            <person name="Albertini E."/>
            <person name="Pupilli F."/>
            <person name="Ortiz J.P.A."/>
            <person name="Leblanc O."/>
        </authorList>
    </citation>
    <scope>NUCLEOTIDE SEQUENCE [LARGE SCALE GENOMIC DNA]</scope>
    <source>
        <strain evidence="2">R1</strain>
        <tissue evidence="2">Leaf</tissue>
    </source>
</reference>
<dbReference type="AlphaFoldDB" id="A0AAQ3SP82"/>
<feature type="region of interest" description="Disordered" evidence="1">
    <location>
        <begin position="62"/>
        <end position="111"/>
    </location>
</feature>
<organism evidence="2 3">
    <name type="scientific">Paspalum notatum var. saurae</name>
    <dbReference type="NCBI Taxonomy" id="547442"/>
    <lineage>
        <taxon>Eukaryota</taxon>
        <taxon>Viridiplantae</taxon>
        <taxon>Streptophyta</taxon>
        <taxon>Embryophyta</taxon>
        <taxon>Tracheophyta</taxon>
        <taxon>Spermatophyta</taxon>
        <taxon>Magnoliopsida</taxon>
        <taxon>Liliopsida</taxon>
        <taxon>Poales</taxon>
        <taxon>Poaceae</taxon>
        <taxon>PACMAD clade</taxon>
        <taxon>Panicoideae</taxon>
        <taxon>Andropogonodae</taxon>
        <taxon>Paspaleae</taxon>
        <taxon>Paspalinae</taxon>
        <taxon>Paspalum</taxon>
    </lineage>
</organism>
<name>A0AAQ3SP82_PASNO</name>